<dbReference type="InterPro" id="IPR036390">
    <property type="entry name" value="WH_DNA-bd_sf"/>
</dbReference>
<keyword evidence="3" id="KW-0804">Transcription</keyword>
<dbReference type="InterPro" id="IPR036388">
    <property type="entry name" value="WH-like_DNA-bd_sf"/>
</dbReference>
<dbReference type="InterPro" id="IPR002577">
    <property type="entry name" value="HTH_HxlR"/>
</dbReference>
<evidence type="ECO:0000256" key="2">
    <source>
        <dbReference type="ARBA" id="ARBA00023125"/>
    </source>
</evidence>
<dbReference type="EMBL" id="BNAP01000001">
    <property type="protein sequence ID" value="GHG80464.1"/>
    <property type="molecule type" value="Genomic_DNA"/>
</dbReference>
<dbReference type="PANTHER" id="PTHR33204">
    <property type="entry name" value="TRANSCRIPTIONAL REGULATOR, MARR FAMILY"/>
    <property type="match status" value="1"/>
</dbReference>
<reference evidence="5" key="1">
    <citation type="journal article" date="2014" name="Int. J. Syst. Evol. Microbiol.">
        <title>Complete genome sequence of Corynebacterium casei LMG S-19264T (=DSM 44701T), isolated from a smear-ripened cheese.</title>
        <authorList>
            <consortium name="US DOE Joint Genome Institute (JGI-PGF)"/>
            <person name="Walter F."/>
            <person name="Albersmeier A."/>
            <person name="Kalinowski J."/>
            <person name="Ruckert C."/>
        </authorList>
    </citation>
    <scope>NUCLEOTIDE SEQUENCE</scope>
    <source>
        <strain evidence="5">CGMCC 1.7081</strain>
    </source>
</reference>
<comment type="caution">
    <text evidence="5">The sequence shown here is derived from an EMBL/GenBank/DDBJ whole genome shotgun (WGS) entry which is preliminary data.</text>
</comment>
<dbReference type="Proteomes" id="UP000611500">
    <property type="component" value="Unassembled WGS sequence"/>
</dbReference>
<keyword evidence="6" id="KW-1185">Reference proteome</keyword>
<gene>
    <name evidence="5" type="ORF">GCM10010961_03620</name>
</gene>
<protein>
    <submittedName>
        <fullName evidence="5">Transcriptional regulator</fullName>
    </submittedName>
</protein>
<feature type="domain" description="HTH hxlR-type" evidence="4">
    <location>
        <begin position="14"/>
        <end position="113"/>
    </location>
</feature>
<sequence>MKPHTLPAHDHPSCTAVRTLLQKISSKWSTLIVTHLEPGPKRFSELKRGIGGVTQKSLTTTLRELERDGLIERVVTPEIPPRVDYSLTDLGRTLLPPLHTLTAWAVENESAVAKARLQFDVKTDKSA</sequence>
<dbReference type="GO" id="GO:0003677">
    <property type="term" value="F:DNA binding"/>
    <property type="evidence" value="ECO:0007669"/>
    <property type="project" value="UniProtKB-KW"/>
</dbReference>
<dbReference type="RefSeq" id="WP_028092110.1">
    <property type="nucleotide sequence ID" value="NZ_BNAP01000001.1"/>
</dbReference>
<dbReference type="Pfam" id="PF01638">
    <property type="entry name" value="HxlR"/>
    <property type="match status" value="1"/>
</dbReference>
<keyword evidence="2" id="KW-0238">DNA-binding</keyword>
<dbReference type="Gene3D" id="1.10.10.10">
    <property type="entry name" value="Winged helix-like DNA-binding domain superfamily/Winged helix DNA-binding domain"/>
    <property type="match status" value="1"/>
</dbReference>
<accession>A0A8J3H2R4</accession>
<evidence type="ECO:0000313" key="5">
    <source>
        <dbReference type="EMBL" id="GHG80464.1"/>
    </source>
</evidence>
<dbReference type="CDD" id="cd00090">
    <property type="entry name" value="HTH_ARSR"/>
    <property type="match status" value="1"/>
</dbReference>
<evidence type="ECO:0000256" key="1">
    <source>
        <dbReference type="ARBA" id="ARBA00023015"/>
    </source>
</evidence>
<evidence type="ECO:0000313" key="6">
    <source>
        <dbReference type="Proteomes" id="UP000611500"/>
    </source>
</evidence>
<name>A0A8J3H2R4_9RHOB</name>
<dbReference type="PANTHER" id="PTHR33204:SF39">
    <property type="entry name" value="TRANSCRIPTIONAL REGULATORY PROTEIN"/>
    <property type="match status" value="1"/>
</dbReference>
<keyword evidence="1" id="KW-0805">Transcription regulation</keyword>
<dbReference type="GO" id="GO:0006355">
    <property type="term" value="P:regulation of DNA-templated transcription"/>
    <property type="evidence" value="ECO:0007669"/>
    <property type="project" value="UniProtKB-ARBA"/>
</dbReference>
<reference evidence="5" key="2">
    <citation type="submission" date="2020-09" db="EMBL/GenBank/DDBJ databases">
        <authorList>
            <person name="Sun Q."/>
            <person name="Zhou Y."/>
        </authorList>
    </citation>
    <scope>NUCLEOTIDE SEQUENCE</scope>
    <source>
        <strain evidence="5">CGMCC 1.7081</strain>
    </source>
</reference>
<evidence type="ECO:0000256" key="3">
    <source>
        <dbReference type="ARBA" id="ARBA00023163"/>
    </source>
</evidence>
<dbReference type="PROSITE" id="PS51118">
    <property type="entry name" value="HTH_HXLR"/>
    <property type="match status" value="1"/>
</dbReference>
<dbReference type="InterPro" id="IPR011991">
    <property type="entry name" value="ArsR-like_HTH"/>
</dbReference>
<proteinExistence type="predicted"/>
<organism evidence="5 6">
    <name type="scientific">Pseudodonghicola xiamenensis</name>
    <dbReference type="NCBI Taxonomy" id="337702"/>
    <lineage>
        <taxon>Bacteria</taxon>
        <taxon>Pseudomonadati</taxon>
        <taxon>Pseudomonadota</taxon>
        <taxon>Alphaproteobacteria</taxon>
        <taxon>Rhodobacterales</taxon>
        <taxon>Paracoccaceae</taxon>
        <taxon>Pseudodonghicola</taxon>
    </lineage>
</organism>
<dbReference type="SUPFAM" id="SSF46785">
    <property type="entry name" value="Winged helix' DNA-binding domain"/>
    <property type="match status" value="1"/>
</dbReference>
<evidence type="ECO:0000259" key="4">
    <source>
        <dbReference type="PROSITE" id="PS51118"/>
    </source>
</evidence>
<dbReference type="AlphaFoldDB" id="A0A8J3H2R4"/>